<dbReference type="AlphaFoldDB" id="A0A848KH45"/>
<feature type="domain" description="Prephenate/arogenate dehydrogenase" evidence="3">
    <location>
        <begin position="16"/>
        <end position="294"/>
    </location>
</feature>
<dbReference type="Gene3D" id="3.40.50.720">
    <property type="entry name" value="NAD(P)-binding Rossmann-like Domain"/>
    <property type="match status" value="1"/>
</dbReference>
<sequence>MLVGNPLNRSETVTARHVTVVGGCGSIGRLLLPLWDIDGTRLVVVDRVVGTVPATVIVGDITAPTPDVIEAVRDADIVVLALPESIALQAVSFVADNASPTALLVETLSVKSHIHQRIAREAPHLQSVGINPMFAPALGFSGRPVGAVVHHTGPAVAPFLHALTSCGARVVELSADEHDRRCAATQALTHAAVLTFGLALANLGVAGEELTTIATPPHNAMLALLSRVAGGLPEVYLDIQSGNPYAVDARKAFASAAAELSDVVDRGGEREFGELMTRAMSPLADQGEAFRATCTRMIAALP</sequence>
<dbReference type="PANTHER" id="PTHR21363">
    <property type="entry name" value="PREPHENATE DEHYDROGENASE"/>
    <property type="match status" value="1"/>
</dbReference>
<accession>A0A848KH45</accession>
<dbReference type="PANTHER" id="PTHR21363:SF0">
    <property type="entry name" value="PREPHENATE DEHYDROGENASE [NADP(+)]"/>
    <property type="match status" value="1"/>
</dbReference>
<name>A0A848KH45_9NOCA</name>
<dbReference type="EMBL" id="VCQU01000007">
    <property type="protein sequence ID" value="NMN97491.1"/>
    <property type="molecule type" value="Genomic_DNA"/>
</dbReference>
<evidence type="ECO:0000256" key="2">
    <source>
        <dbReference type="ARBA" id="ARBA00023002"/>
    </source>
</evidence>
<dbReference type="InterPro" id="IPR003099">
    <property type="entry name" value="Prephen_DH"/>
</dbReference>
<gene>
    <name evidence="4" type="ORF">FGL95_20860</name>
</gene>
<dbReference type="SUPFAM" id="SSF51735">
    <property type="entry name" value="NAD(P)-binding Rossmann-fold domains"/>
    <property type="match status" value="1"/>
</dbReference>
<dbReference type="Pfam" id="PF20463">
    <property type="entry name" value="PDH_C"/>
    <property type="match status" value="1"/>
</dbReference>
<comment type="caution">
    <text evidence="4">The sequence shown here is derived from an EMBL/GenBank/DDBJ whole genome shotgun (WGS) entry which is preliminary data.</text>
</comment>
<dbReference type="GO" id="GO:0008977">
    <property type="term" value="F:prephenate dehydrogenase (NAD+) activity"/>
    <property type="evidence" value="ECO:0007669"/>
    <property type="project" value="InterPro"/>
</dbReference>
<organism evidence="4 5">
    <name type="scientific">Antrihabitans stalactiti</name>
    <dbReference type="NCBI Taxonomy" id="2584121"/>
    <lineage>
        <taxon>Bacteria</taxon>
        <taxon>Bacillati</taxon>
        <taxon>Actinomycetota</taxon>
        <taxon>Actinomycetes</taxon>
        <taxon>Mycobacteriales</taxon>
        <taxon>Nocardiaceae</taxon>
        <taxon>Antrihabitans</taxon>
    </lineage>
</organism>
<dbReference type="InterPro" id="IPR008927">
    <property type="entry name" value="6-PGluconate_DH-like_C_sf"/>
</dbReference>
<dbReference type="InterPro" id="IPR046826">
    <property type="entry name" value="PDH_N"/>
</dbReference>
<dbReference type="Proteomes" id="UP000535543">
    <property type="component" value="Unassembled WGS sequence"/>
</dbReference>
<evidence type="ECO:0000313" key="5">
    <source>
        <dbReference type="Proteomes" id="UP000535543"/>
    </source>
</evidence>
<dbReference type="PROSITE" id="PS51176">
    <property type="entry name" value="PDH_ADH"/>
    <property type="match status" value="1"/>
</dbReference>
<dbReference type="GO" id="GO:0004665">
    <property type="term" value="F:prephenate dehydrogenase (NADP+) activity"/>
    <property type="evidence" value="ECO:0007669"/>
    <property type="project" value="InterPro"/>
</dbReference>
<dbReference type="Gene3D" id="1.10.3660.10">
    <property type="entry name" value="6-phosphogluconate dehydrogenase C-terminal like domain"/>
    <property type="match status" value="1"/>
</dbReference>
<dbReference type="GO" id="GO:0070403">
    <property type="term" value="F:NAD+ binding"/>
    <property type="evidence" value="ECO:0007669"/>
    <property type="project" value="InterPro"/>
</dbReference>
<reference evidence="4 5" key="1">
    <citation type="submission" date="2019-05" db="EMBL/GenBank/DDBJ databases">
        <authorList>
            <person name="Lee S.D."/>
        </authorList>
    </citation>
    <scope>NUCLEOTIDE SEQUENCE [LARGE SCALE GENOMIC DNA]</scope>
    <source>
        <strain evidence="4 5">YC2-7</strain>
    </source>
</reference>
<comment type="similarity">
    <text evidence="1">Belongs to the prephenate/arogenate dehydrogenase family.</text>
</comment>
<dbReference type="Pfam" id="PF02153">
    <property type="entry name" value="PDH_N"/>
    <property type="match status" value="1"/>
</dbReference>
<dbReference type="GO" id="GO:0006571">
    <property type="term" value="P:tyrosine biosynthetic process"/>
    <property type="evidence" value="ECO:0007669"/>
    <property type="project" value="InterPro"/>
</dbReference>
<keyword evidence="5" id="KW-1185">Reference proteome</keyword>
<proteinExistence type="inferred from homology"/>
<protein>
    <submittedName>
        <fullName evidence="4">Prephenate dehydrogenase</fullName>
    </submittedName>
</protein>
<keyword evidence="2" id="KW-0560">Oxidoreductase</keyword>
<evidence type="ECO:0000259" key="3">
    <source>
        <dbReference type="PROSITE" id="PS51176"/>
    </source>
</evidence>
<reference evidence="4 5" key="2">
    <citation type="submission" date="2020-06" db="EMBL/GenBank/DDBJ databases">
        <title>Antribacter stalactiti gen. nov., sp. nov., a new member of the family Nacardiaceae isolated from a cave.</title>
        <authorList>
            <person name="Kim I.S."/>
        </authorList>
    </citation>
    <scope>NUCLEOTIDE SEQUENCE [LARGE SCALE GENOMIC DNA]</scope>
    <source>
        <strain evidence="4 5">YC2-7</strain>
    </source>
</reference>
<dbReference type="InterPro" id="IPR050812">
    <property type="entry name" value="Preph/Arog_dehydrog"/>
</dbReference>
<dbReference type="InterPro" id="IPR036291">
    <property type="entry name" value="NAD(P)-bd_dom_sf"/>
</dbReference>
<evidence type="ECO:0000256" key="1">
    <source>
        <dbReference type="ARBA" id="ARBA00007964"/>
    </source>
</evidence>
<dbReference type="SUPFAM" id="SSF48179">
    <property type="entry name" value="6-phosphogluconate dehydrogenase C-terminal domain-like"/>
    <property type="match status" value="1"/>
</dbReference>
<dbReference type="InterPro" id="IPR046825">
    <property type="entry name" value="PDH_C"/>
</dbReference>
<evidence type="ECO:0000313" key="4">
    <source>
        <dbReference type="EMBL" id="NMN97491.1"/>
    </source>
</evidence>